<comment type="caution">
    <text evidence="2">The sequence shown here is derived from an EMBL/GenBank/DDBJ whole genome shotgun (WGS) entry which is preliminary data.</text>
</comment>
<proteinExistence type="predicted"/>
<gene>
    <name evidence="2" type="ORF">EYH15_04380</name>
</gene>
<organism evidence="2 3">
    <name type="scientific">Methanothermococcus okinawensis</name>
    <dbReference type="NCBI Taxonomy" id="155863"/>
    <lineage>
        <taxon>Archaea</taxon>
        <taxon>Methanobacteriati</taxon>
        <taxon>Methanobacteriota</taxon>
        <taxon>Methanomada group</taxon>
        <taxon>Methanococci</taxon>
        <taxon>Methanococcales</taxon>
        <taxon>Methanococcaceae</taxon>
        <taxon>Methanothermococcus</taxon>
    </lineage>
</organism>
<evidence type="ECO:0000256" key="1">
    <source>
        <dbReference type="SAM" id="MobiDB-lite"/>
    </source>
</evidence>
<evidence type="ECO:0000313" key="2">
    <source>
        <dbReference type="EMBL" id="HIP84706.1"/>
    </source>
</evidence>
<reference evidence="2" key="1">
    <citation type="journal article" date="2020" name="ISME J.">
        <title>Gammaproteobacteria mediating utilization of methyl-, sulfur- and petroleum organic compounds in deep ocean hydrothermal plumes.</title>
        <authorList>
            <person name="Zhou Z."/>
            <person name="Liu Y."/>
            <person name="Pan J."/>
            <person name="Cron B.R."/>
            <person name="Toner B.M."/>
            <person name="Anantharaman K."/>
            <person name="Breier J.A."/>
            <person name="Dick G.J."/>
            <person name="Li M."/>
        </authorList>
    </citation>
    <scope>NUCLEOTIDE SEQUENCE</scope>
    <source>
        <strain evidence="2">SZUA-1453</strain>
    </source>
</reference>
<protein>
    <submittedName>
        <fullName evidence="2">Uncharacterized protein</fullName>
    </submittedName>
</protein>
<dbReference type="AlphaFoldDB" id="A0A833E1E0"/>
<dbReference type="Proteomes" id="UP000643554">
    <property type="component" value="Unassembled WGS sequence"/>
</dbReference>
<sequence>MTTREYNMWFRILLLSKVENNHPLPFRGTTNFFRYKTLKEMEDFETVADNLPSSASSEGFQGKGTPHISGTRRNTIE</sequence>
<name>A0A833E1E0_9EURY</name>
<dbReference type="EMBL" id="DQUI01000072">
    <property type="protein sequence ID" value="HIP84706.1"/>
    <property type="molecule type" value="Genomic_DNA"/>
</dbReference>
<feature type="region of interest" description="Disordered" evidence="1">
    <location>
        <begin position="50"/>
        <end position="77"/>
    </location>
</feature>
<evidence type="ECO:0000313" key="3">
    <source>
        <dbReference type="Proteomes" id="UP000643554"/>
    </source>
</evidence>
<accession>A0A833E1E0</accession>